<dbReference type="PANTHER" id="PTHR35007:SF3">
    <property type="entry name" value="POSSIBLE CONSERVED ALANINE RICH MEMBRANE PROTEIN"/>
    <property type="match status" value="1"/>
</dbReference>
<comment type="caution">
    <text evidence="8">The sequence shown here is derived from an EMBL/GenBank/DDBJ whole genome shotgun (WGS) entry which is preliminary data.</text>
</comment>
<evidence type="ECO:0000313" key="8">
    <source>
        <dbReference type="EMBL" id="MBG6136276.1"/>
    </source>
</evidence>
<dbReference type="RefSeq" id="WP_197003273.1">
    <property type="nucleotide sequence ID" value="NZ_BONS01000036.1"/>
</dbReference>
<keyword evidence="5 6" id="KW-0472">Membrane</keyword>
<keyword evidence="4 6" id="KW-1133">Transmembrane helix</keyword>
<accession>A0A8J7GSK6</accession>
<dbReference type="Proteomes" id="UP000622552">
    <property type="component" value="Unassembled WGS sequence"/>
</dbReference>
<dbReference type="GO" id="GO:0005886">
    <property type="term" value="C:plasma membrane"/>
    <property type="evidence" value="ECO:0007669"/>
    <property type="project" value="UniProtKB-SubCell"/>
</dbReference>
<evidence type="ECO:0000256" key="4">
    <source>
        <dbReference type="ARBA" id="ARBA00022989"/>
    </source>
</evidence>
<dbReference type="PANTHER" id="PTHR35007">
    <property type="entry name" value="INTEGRAL MEMBRANE PROTEIN-RELATED"/>
    <property type="match status" value="1"/>
</dbReference>
<feature type="domain" description="Type II secretion system protein GspF" evidence="7">
    <location>
        <begin position="103"/>
        <end position="227"/>
    </location>
</feature>
<protein>
    <submittedName>
        <fullName evidence="8">Flp pilus assembly protein TadB</fullName>
    </submittedName>
</protein>
<dbReference type="Pfam" id="PF00482">
    <property type="entry name" value="T2SSF"/>
    <property type="match status" value="1"/>
</dbReference>
<evidence type="ECO:0000259" key="7">
    <source>
        <dbReference type="Pfam" id="PF00482"/>
    </source>
</evidence>
<evidence type="ECO:0000256" key="3">
    <source>
        <dbReference type="ARBA" id="ARBA00022692"/>
    </source>
</evidence>
<name>A0A8J7GSK6_9ACTN</name>
<dbReference type="AlphaFoldDB" id="A0A8J7GSK6"/>
<proteinExistence type="predicted"/>
<gene>
    <name evidence="8" type="ORF">IW245_002470</name>
</gene>
<evidence type="ECO:0000256" key="5">
    <source>
        <dbReference type="ARBA" id="ARBA00023136"/>
    </source>
</evidence>
<feature type="transmembrane region" description="Helical" evidence="6">
    <location>
        <begin position="6"/>
        <end position="23"/>
    </location>
</feature>
<feature type="transmembrane region" description="Helical" evidence="6">
    <location>
        <begin position="43"/>
        <end position="61"/>
    </location>
</feature>
<evidence type="ECO:0000313" key="9">
    <source>
        <dbReference type="Proteomes" id="UP000622552"/>
    </source>
</evidence>
<dbReference type="EMBL" id="JADOUF010000001">
    <property type="protein sequence ID" value="MBG6136276.1"/>
    <property type="molecule type" value="Genomic_DNA"/>
</dbReference>
<comment type="subcellular location">
    <subcellularLocation>
        <location evidence="1">Cell membrane</location>
        <topology evidence="1">Multi-pass membrane protein</topology>
    </subcellularLocation>
</comment>
<keyword evidence="9" id="KW-1185">Reference proteome</keyword>
<dbReference type="InterPro" id="IPR018076">
    <property type="entry name" value="T2SS_GspF_dom"/>
</dbReference>
<keyword evidence="2" id="KW-1003">Cell membrane</keyword>
<keyword evidence="3 6" id="KW-0812">Transmembrane</keyword>
<reference evidence="8" key="1">
    <citation type="submission" date="2020-11" db="EMBL/GenBank/DDBJ databases">
        <title>Sequencing the genomes of 1000 actinobacteria strains.</title>
        <authorList>
            <person name="Klenk H.-P."/>
        </authorList>
    </citation>
    <scope>NUCLEOTIDE SEQUENCE</scope>
    <source>
        <strain evidence="8">DSM 45356</strain>
    </source>
</reference>
<evidence type="ECO:0000256" key="6">
    <source>
        <dbReference type="SAM" id="Phobius"/>
    </source>
</evidence>
<feature type="transmembrane region" description="Helical" evidence="6">
    <location>
        <begin position="67"/>
        <end position="85"/>
    </location>
</feature>
<evidence type="ECO:0000256" key="1">
    <source>
        <dbReference type="ARBA" id="ARBA00004651"/>
    </source>
</evidence>
<feature type="transmembrane region" description="Helical" evidence="6">
    <location>
        <begin position="216"/>
        <end position="236"/>
    </location>
</feature>
<feature type="transmembrane region" description="Helical" evidence="6">
    <location>
        <begin position="242"/>
        <end position="263"/>
    </location>
</feature>
<sequence length="286" mass="29540">MTFLLAILGAGVGGGLLLIGTGLRPGARRPRLTRAERGCPPRAIPIARLGVVGVVGLVVGVATGWPVAAVLAGVAAWTLPAVLGPDRAGRRQVGRMEAVASWAEDLTGTLRAGAGIEQAVITTAVIGPPQLRAELDQLAHSLRSGVRLPQALRSFADEVADPTADLVVNVLLQAAEHQARDIAAGLTAVGQIARDQVSARLRIATKRAATHTSTRIVITVVLATTVLLSVATADFLRPYGTFVGQLVLAVLGAAFSGCLVWMVRVGRVKDLPRILTAAPGVEAGTR</sequence>
<evidence type="ECO:0000256" key="2">
    <source>
        <dbReference type="ARBA" id="ARBA00022475"/>
    </source>
</evidence>
<organism evidence="8 9">
    <name type="scientific">Longispora fulva</name>
    <dbReference type="NCBI Taxonomy" id="619741"/>
    <lineage>
        <taxon>Bacteria</taxon>
        <taxon>Bacillati</taxon>
        <taxon>Actinomycetota</taxon>
        <taxon>Actinomycetes</taxon>
        <taxon>Micromonosporales</taxon>
        <taxon>Micromonosporaceae</taxon>
        <taxon>Longispora</taxon>
    </lineage>
</organism>